<dbReference type="OrthoDB" id="163257at2759"/>
<name>A0A367KM73_RHIST</name>
<keyword evidence="2 4" id="KW-0863">Zinc-finger</keyword>
<evidence type="ECO:0000256" key="3">
    <source>
        <dbReference type="ARBA" id="ARBA00022833"/>
    </source>
</evidence>
<keyword evidence="5" id="KW-0175">Coiled coil</keyword>
<gene>
    <name evidence="7" type="ORF">CU098_009687</name>
</gene>
<dbReference type="CDD" id="cd16457">
    <property type="entry name" value="RING-H2_BRAP2"/>
    <property type="match status" value="1"/>
</dbReference>
<sequence length="306" mass="35573">MCIRAFIFGFTVLGFAGVHCSYILRNETTLEHMADRPYDVRVDFDTSGYNFEIVSVGPENYLFEQSKKDNWRSVMGDSPLSWFGYGVLHLYRDRLPIQEQNLPDTEIAKQESSQHDNGYGRIICILAVPSYMTNKDFIQFLGPANKDVLQYRFIRRSAFACYEKYNGRRFNMMEPEISHAVYLESNKIDTYSIPRESFPYMEDTLSQDLDRTERSLAELPTCPVCLERMDEITTGLLAIQCRHTVQCDCINKWGHGKCLVCKYSQRPLTKSLLKNNMALKNEVEEKEKILERLSLQVKDLMQVLEN</sequence>
<protein>
    <recommendedName>
        <fullName evidence="6">RING-type domain-containing protein</fullName>
    </recommendedName>
</protein>
<evidence type="ECO:0000313" key="8">
    <source>
        <dbReference type="Proteomes" id="UP000253551"/>
    </source>
</evidence>
<dbReference type="InterPro" id="IPR047243">
    <property type="entry name" value="RING-H2_BRAP2"/>
</dbReference>
<proteinExistence type="predicted"/>
<dbReference type="GO" id="GO:0008270">
    <property type="term" value="F:zinc ion binding"/>
    <property type="evidence" value="ECO:0007669"/>
    <property type="project" value="UniProtKB-KW"/>
</dbReference>
<evidence type="ECO:0000256" key="5">
    <source>
        <dbReference type="SAM" id="Coils"/>
    </source>
</evidence>
<dbReference type="Pfam" id="PF07576">
    <property type="entry name" value="BRAP2"/>
    <property type="match status" value="1"/>
</dbReference>
<dbReference type="PANTHER" id="PTHR24007">
    <property type="entry name" value="BRCA1-ASSOCIATED PROTEIN"/>
    <property type="match status" value="1"/>
</dbReference>
<dbReference type="InterPro" id="IPR001841">
    <property type="entry name" value="Znf_RING"/>
</dbReference>
<dbReference type="GO" id="GO:0061630">
    <property type="term" value="F:ubiquitin protein ligase activity"/>
    <property type="evidence" value="ECO:0007669"/>
    <property type="project" value="TreeGrafter"/>
</dbReference>
<evidence type="ECO:0000256" key="2">
    <source>
        <dbReference type="ARBA" id="ARBA00022771"/>
    </source>
</evidence>
<evidence type="ECO:0000256" key="1">
    <source>
        <dbReference type="ARBA" id="ARBA00022723"/>
    </source>
</evidence>
<dbReference type="SUPFAM" id="SSF57850">
    <property type="entry name" value="RING/U-box"/>
    <property type="match status" value="1"/>
</dbReference>
<dbReference type="GO" id="GO:0005737">
    <property type="term" value="C:cytoplasm"/>
    <property type="evidence" value="ECO:0007669"/>
    <property type="project" value="TreeGrafter"/>
</dbReference>
<comment type="caution">
    <text evidence="7">The sequence shown here is derived from an EMBL/GenBank/DDBJ whole genome shotgun (WGS) entry which is preliminary data.</text>
</comment>
<dbReference type="InterPro" id="IPR013083">
    <property type="entry name" value="Znf_RING/FYVE/PHD"/>
</dbReference>
<accession>A0A367KM73</accession>
<keyword evidence="8" id="KW-1185">Reference proteome</keyword>
<dbReference type="PANTHER" id="PTHR24007:SF7">
    <property type="entry name" value="BRCA1-ASSOCIATED PROTEIN"/>
    <property type="match status" value="1"/>
</dbReference>
<evidence type="ECO:0000259" key="6">
    <source>
        <dbReference type="PROSITE" id="PS50089"/>
    </source>
</evidence>
<feature type="coiled-coil region" evidence="5">
    <location>
        <begin position="269"/>
        <end position="303"/>
    </location>
</feature>
<feature type="domain" description="RING-type" evidence="6">
    <location>
        <begin position="222"/>
        <end position="262"/>
    </location>
</feature>
<dbReference type="Gene3D" id="3.30.40.10">
    <property type="entry name" value="Zinc/RING finger domain, C3HC4 (zinc finger)"/>
    <property type="match status" value="1"/>
</dbReference>
<evidence type="ECO:0000313" key="7">
    <source>
        <dbReference type="EMBL" id="RCI03323.1"/>
    </source>
</evidence>
<keyword evidence="1" id="KW-0479">Metal-binding</keyword>
<dbReference type="Proteomes" id="UP000253551">
    <property type="component" value="Unassembled WGS sequence"/>
</dbReference>
<dbReference type="AlphaFoldDB" id="A0A367KM73"/>
<reference evidence="7 8" key="1">
    <citation type="journal article" date="2018" name="G3 (Bethesda)">
        <title>Phylogenetic and Phylogenomic Definition of Rhizopus Species.</title>
        <authorList>
            <person name="Gryganskyi A.P."/>
            <person name="Golan J."/>
            <person name="Dolatabadi S."/>
            <person name="Mondo S."/>
            <person name="Robb S."/>
            <person name="Idnurm A."/>
            <person name="Muszewska A."/>
            <person name="Steczkiewicz K."/>
            <person name="Masonjones S."/>
            <person name="Liao H.L."/>
            <person name="Gajdeczka M.T."/>
            <person name="Anike F."/>
            <person name="Vuek A."/>
            <person name="Anishchenko I.M."/>
            <person name="Voigt K."/>
            <person name="de Hoog G.S."/>
            <person name="Smith M.E."/>
            <person name="Heitman J."/>
            <person name="Vilgalys R."/>
            <person name="Stajich J.E."/>
        </authorList>
    </citation>
    <scope>NUCLEOTIDE SEQUENCE [LARGE SCALE GENOMIC DNA]</scope>
    <source>
        <strain evidence="7 8">LSU 92-RS-03</strain>
    </source>
</reference>
<dbReference type="GO" id="GO:0007265">
    <property type="term" value="P:Ras protein signal transduction"/>
    <property type="evidence" value="ECO:0007669"/>
    <property type="project" value="TreeGrafter"/>
</dbReference>
<dbReference type="PROSITE" id="PS50089">
    <property type="entry name" value="ZF_RING_2"/>
    <property type="match status" value="1"/>
</dbReference>
<keyword evidence="3" id="KW-0862">Zinc</keyword>
<dbReference type="InterPro" id="IPR011422">
    <property type="entry name" value="BRAP2/ETP1_RRM"/>
</dbReference>
<organism evidence="7 8">
    <name type="scientific">Rhizopus stolonifer</name>
    <name type="common">Rhizopus nigricans</name>
    <dbReference type="NCBI Taxonomy" id="4846"/>
    <lineage>
        <taxon>Eukaryota</taxon>
        <taxon>Fungi</taxon>
        <taxon>Fungi incertae sedis</taxon>
        <taxon>Mucoromycota</taxon>
        <taxon>Mucoromycotina</taxon>
        <taxon>Mucoromycetes</taxon>
        <taxon>Mucorales</taxon>
        <taxon>Mucorineae</taxon>
        <taxon>Rhizopodaceae</taxon>
        <taxon>Rhizopus</taxon>
    </lineage>
</organism>
<dbReference type="STRING" id="4846.A0A367KM73"/>
<dbReference type="GO" id="GO:0016567">
    <property type="term" value="P:protein ubiquitination"/>
    <property type="evidence" value="ECO:0007669"/>
    <property type="project" value="TreeGrafter"/>
</dbReference>
<dbReference type="EMBL" id="PJQM01001062">
    <property type="protein sequence ID" value="RCI03323.1"/>
    <property type="molecule type" value="Genomic_DNA"/>
</dbReference>
<evidence type="ECO:0000256" key="4">
    <source>
        <dbReference type="PROSITE-ProRule" id="PRU00175"/>
    </source>
</evidence>